<name>A0A1G7S5J2_9HYPH</name>
<protein>
    <submittedName>
        <fullName evidence="5">Transcriptional regulator, LacI family</fullName>
    </submittedName>
</protein>
<gene>
    <name evidence="5" type="ORF">SAMN04487974_101316</name>
</gene>
<dbReference type="InterPro" id="IPR028082">
    <property type="entry name" value="Peripla_BP_I"/>
</dbReference>
<feature type="domain" description="HTH lacI-type" evidence="4">
    <location>
        <begin position="11"/>
        <end position="65"/>
    </location>
</feature>
<dbReference type="Pfam" id="PF13377">
    <property type="entry name" value="Peripla_BP_3"/>
    <property type="match status" value="1"/>
</dbReference>
<keyword evidence="1" id="KW-0805">Transcription regulation</keyword>
<dbReference type="PANTHER" id="PTHR30146:SF2">
    <property type="entry name" value="HTH-TYPE TRANSCRIPTIONAL REGULATOR GNTR"/>
    <property type="match status" value="1"/>
</dbReference>
<evidence type="ECO:0000256" key="2">
    <source>
        <dbReference type="ARBA" id="ARBA00023125"/>
    </source>
</evidence>
<keyword evidence="2" id="KW-0238">DNA-binding</keyword>
<dbReference type="Gene3D" id="3.40.50.2300">
    <property type="match status" value="2"/>
</dbReference>
<dbReference type="SUPFAM" id="SSF53822">
    <property type="entry name" value="Periplasmic binding protein-like I"/>
    <property type="match status" value="1"/>
</dbReference>
<dbReference type="InterPro" id="IPR010982">
    <property type="entry name" value="Lambda_DNA-bd_dom_sf"/>
</dbReference>
<evidence type="ECO:0000313" key="5">
    <source>
        <dbReference type="EMBL" id="SDG18277.1"/>
    </source>
</evidence>
<evidence type="ECO:0000256" key="3">
    <source>
        <dbReference type="ARBA" id="ARBA00023163"/>
    </source>
</evidence>
<dbReference type="Pfam" id="PF00356">
    <property type="entry name" value="LacI"/>
    <property type="match status" value="1"/>
</dbReference>
<dbReference type="GO" id="GO:0000976">
    <property type="term" value="F:transcription cis-regulatory region binding"/>
    <property type="evidence" value="ECO:0007669"/>
    <property type="project" value="TreeGrafter"/>
</dbReference>
<organism evidence="5 6">
    <name type="scientific">Pelagibacterium luteolum</name>
    <dbReference type="NCBI Taxonomy" id="440168"/>
    <lineage>
        <taxon>Bacteria</taxon>
        <taxon>Pseudomonadati</taxon>
        <taxon>Pseudomonadota</taxon>
        <taxon>Alphaproteobacteria</taxon>
        <taxon>Hyphomicrobiales</taxon>
        <taxon>Devosiaceae</taxon>
        <taxon>Pelagibacterium</taxon>
    </lineage>
</organism>
<reference evidence="5 6" key="1">
    <citation type="submission" date="2016-10" db="EMBL/GenBank/DDBJ databases">
        <authorList>
            <person name="de Groot N.N."/>
        </authorList>
    </citation>
    <scope>NUCLEOTIDE SEQUENCE [LARGE SCALE GENOMIC DNA]</scope>
    <source>
        <strain evidence="5 6">CGMCC 1.10267</strain>
    </source>
</reference>
<keyword evidence="3" id="KW-0804">Transcription</keyword>
<keyword evidence="6" id="KW-1185">Reference proteome</keyword>
<dbReference type="AlphaFoldDB" id="A0A1G7S5J2"/>
<dbReference type="OrthoDB" id="7170131at2"/>
<dbReference type="PROSITE" id="PS00356">
    <property type="entry name" value="HTH_LACI_1"/>
    <property type="match status" value="1"/>
</dbReference>
<evidence type="ECO:0000256" key="1">
    <source>
        <dbReference type="ARBA" id="ARBA00023015"/>
    </source>
</evidence>
<dbReference type="SUPFAM" id="SSF47413">
    <property type="entry name" value="lambda repressor-like DNA-binding domains"/>
    <property type="match status" value="1"/>
</dbReference>
<dbReference type="PANTHER" id="PTHR30146">
    <property type="entry name" value="LACI-RELATED TRANSCRIPTIONAL REPRESSOR"/>
    <property type="match status" value="1"/>
</dbReference>
<dbReference type="Gene3D" id="1.10.260.40">
    <property type="entry name" value="lambda repressor-like DNA-binding domains"/>
    <property type="match status" value="1"/>
</dbReference>
<evidence type="ECO:0000259" key="4">
    <source>
        <dbReference type="PROSITE" id="PS50932"/>
    </source>
</evidence>
<dbReference type="Proteomes" id="UP000199495">
    <property type="component" value="Unassembled WGS sequence"/>
</dbReference>
<dbReference type="EMBL" id="FNCS01000001">
    <property type="protein sequence ID" value="SDG18277.1"/>
    <property type="molecule type" value="Genomic_DNA"/>
</dbReference>
<dbReference type="InterPro" id="IPR046335">
    <property type="entry name" value="LacI/GalR-like_sensor"/>
</dbReference>
<accession>A0A1G7S5J2</accession>
<dbReference type="InterPro" id="IPR000843">
    <property type="entry name" value="HTH_LacI"/>
</dbReference>
<sequence>MSKKYSTYKAVTLKDVAAAADVSVITASRALRTPDIVSEKVRARVSAAVDALGYAPNEAARALASATTSTIGVIIPSVTNLVFADVLRGVYEAIEGSDFQVQLGNSRYTARKEEQLLKVFASQRPAGLIVSGIDQSETARAILSGLGCPVVQIMDIGPEPIDMMIGFDHREGGRAAARHLIEKGYRRIGFIGARMDPRAQRRLDGYLEVMAAAGLYDERLILTSPQASSVSRGSEMFADFLAMVPDADAVFCNNDDMALGALFECQRRRIRVPEQFGIMGYNDLEYTAVSTPTISSIRTLRYDMGRRAIEMIIAASRGERPDPAVVDVGYELKARQSTDRKPNKGPGGRI</sequence>
<dbReference type="PROSITE" id="PS50932">
    <property type="entry name" value="HTH_LACI_2"/>
    <property type="match status" value="1"/>
</dbReference>
<evidence type="ECO:0000313" key="6">
    <source>
        <dbReference type="Proteomes" id="UP000199495"/>
    </source>
</evidence>
<dbReference type="RefSeq" id="WP_090590286.1">
    <property type="nucleotide sequence ID" value="NZ_FNCS01000001.1"/>
</dbReference>
<dbReference type="STRING" id="440168.SAMN04487974_101316"/>
<dbReference type="CDD" id="cd01575">
    <property type="entry name" value="PBP1_GntR"/>
    <property type="match status" value="1"/>
</dbReference>
<dbReference type="SMART" id="SM00354">
    <property type="entry name" value="HTH_LACI"/>
    <property type="match status" value="1"/>
</dbReference>
<dbReference type="GO" id="GO:0003700">
    <property type="term" value="F:DNA-binding transcription factor activity"/>
    <property type="evidence" value="ECO:0007669"/>
    <property type="project" value="TreeGrafter"/>
</dbReference>
<proteinExistence type="predicted"/>
<dbReference type="CDD" id="cd01392">
    <property type="entry name" value="HTH_LacI"/>
    <property type="match status" value="1"/>
</dbReference>